<evidence type="ECO:0000256" key="2">
    <source>
        <dbReference type="PROSITE-ProRule" id="PRU00169"/>
    </source>
</evidence>
<evidence type="ECO:0000256" key="1">
    <source>
        <dbReference type="ARBA" id="ARBA00022553"/>
    </source>
</evidence>
<accession>A0A1E3PBI5</accession>
<dbReference type="InterPro" id="IPR050956">
    <property type="entry name" value="2C_system_His_kinase"/>
</dbReference>
<dbReference type="PANTHER" id="PTHR43719">
    <property type="entry name" value="TWO-COMPONENT HISTIDINE KINASE"/>
    <property type="match status" value="1"/>
</dbReference>
<dbReference type="GO" id="GO:0000160">
    <property type="term" value="P:phosphorelay signal transduction system"/>
    <property type="evidence" value="ECO:0007669"/>
    <property type="project" value="InterPro"/>
</dbReference>
<dbReference type="PROSITE" id="PS50110">
    <property type="entry name" value="RESPONSE_REGULATORY"/>
    <property type="match status" value="1"/>
</dbReference>
<dbReference type="SUPFAM" id="SSF52172">
    <property type="entry name" value="CheY-like"/>
    <property type="match status" value="1"/>
</dbReference>
<evidence type="ECO:0000259" key="3">
    <source>
        <dbReference type="PROSITE" id="PS50110"/>
    </source>
</evidence>
<feature type="modified residue" description="4-aspartylphosphate" evidence="2">
    <location>
        <position position="48"/>
    </location>
</feature>
<gene>
    <name evidence="4" type="ORF">WICANDRAFT_88522</name>
</gene>
<dbReference type="GO" id="GO:0006950">
    <property type="term" value="P:response to stress"/>
    <property type="evidence" value="ECO:0007669"/>
    <property type="project" value="UniProtKB-ARBA"/>
</dbReference>
<dbReference type="InterPro" id="IPR011006">
    <property type="entry name" value="CheY-like_superfamily"/>
</dbReference>
<protein>
    <recommendedName>
        <fullName evidence="3">Response regulatory domain-containing protein</fullName>
    </recommendedName>
</protein>
<keyword evidence="5" id="KW-1185">Reference proteome</keyword>
<evidence type="ECO:0000313" key="4">
    <source>
        <dbReference type="EMBL" id="ODQ62741.1"/>
    </source>
</evidence>
<dbReference type="CDD" id="cd17546">
    <property type="entry name" value="REC_hyHK_CKI1_RcsC-like"/>
    <property type="match status" value="1"/>
</dbReference>
<keyword evidence="1 2" id="KW-0597">Phosphoprotein</keyword>
<dbReference type="GeneID" id="30203405"/>
<dbReference type="Gene3D" id="3.40.50.2300">
    <property type="match status" value="1"/>
</dbReference>
<organism evidence="4 5">
    <name type="scientific">Wickerhamomyces anomalus (strain ATCC 58044 / CBS 1984 / NCYC 433 / NRRL Y-366-8)</name>
    <name type="common">Yeast</name>
    <name type="synonym">Hansenula anomala</name>
    <dbReference type="NCBI Taxonomy" id="683960"/>
    <lineage>
        <taxon>Eukaryota</taxon>
        <taxon>Fungi</taxon>
        <taxon>Dikarya</taxon>
        <taxon>Ascomycota</taxon>
        <taxon>Saccharomycotina</taxon>
        <taxon>Saccharomycetes</taxon>
        <taxon>Phaffomycetales</taxon>
        <taxon>Wickerhamomycetaceae</taxon>
        <taxon>Wickerhamomyces</taxon>
    </lineage>
</organism>
<sequence length="119" mass="13103">MVNTKVALQHLKRLGYKADSAIHGVEALAKCAKKIKDTGRNYDLILMDIQMPLKDGIETSKDLEELYGGTDLLPIIVALTANVEMEDRDRCISCGMSDFISKPILPEKLAKVLRTAGQS</sequence>
<dbReference type="SMART" id="SM00448">
    <property type="entry name" value="REC"/>
    <property type="match status" value="1"/>
</dbReference>
<dbReference type="RefSeq" id="XP_019041948.1">
    <property type="nucleotide sequence ID" value="XM_019186159.1"/>
</dbReference>
<name>A0A1E3PBI5_WICAA</name>
<dbReference type="PANTHER" id="PTHR43719:SF28">
    <property type="entry name" value="PEROXIDE STRESS-ACTIVATED HISTIDINE KINASE MAK1-RELATED"/>
    <property type="match status" value="1"/>
</dbReference>
<dbReference type="EMBL" id="KV454208">
    <property type="protein sequence ID" value="ODQ62741.1"/>
    <property type="molecule type" value="Genomic_DNA"/>
</dbReference>
<dbReference type="AlphaFoldDB" id="A0A1E3PBI5"/>
<dbReference type="InterPro" id="IPR001789">
    <property type="entry name" value="Sig_transdc_resp-reg_receiver"/>
</dbReference>
<reference evidence="4 5" key="1">
    <citation type="journal article" date="2016" name="Proc. Natl. Acad. Sci. U.S.A.">
        <title>Comparative genomics of biotechnologically important yeasts.</title>
        <authorList>
            <person name="Riley R."/>
            <person name="Haridas S."/>
            <person name="Wolfe K.H."/>
            <person name="Lopes M.R."/>
            <person name="Hittinger C.T."/>
            <person name="Goeker M."/>
            <person name="Salamov A.A."/>
            <person name="Wisecaver J.H."/>
            <person name="Long T.M."/>
            <person name="Calvey C.H."/>
            <person name="Aerts A.L."/>
            <person name="Barry K.W."/>
            <person name="Choi C."/>
            <person name="Clum A."/>
            <person name="Coughlan A.Y."/>
            <person name="Deshpande S."/>
            <person name="Douglass A.P."/>
            <person name="Hanson S.J."/>
            <person name="Klenk H.-P."/>
            <person name="LaButti K.M."/>
            <person name="Lapidus A."/>
            <person name="Lindquist E.A."/>
            <person name="Lipzen A.M."/>
            <person name="Meier-Kolthoff J.P."/>
            <person name="Ohm R.A."/>
            <person name="Otillar R.P."/>
            <person name="Pangilinan J.L."/>
            <person name="Peng Y."/>
            <person name="Rokas A."/>
            <person name="Rosa C.A."/>
            <person name="Scheuner C."/>
            <person name="Sibirny A.A."/>
            <person name="Slot J.C."/>
            <person name="Stielow J.B."/>
            <person name="Sun H."/>
            <person name="Kurtzman C.P."/>
            <person name="Blackwell M."/>
            <person name="Grigoriev I.V."/>
            <person name="Jeffries T.W."/>
        </authorList>
    </citation>
    <scope>NUCLEOTIDE SEQUENCE [LARGE SCALE GENOMIC DNA]</scope>
    <source>
        <strain evidence="5">ATCC 58044 / CBS 1984 / NCYC 433 / NRRL Y-366-8</strain>
    </source>
</reference>
<proteinExistence type="predicted"/>
<dbReference type="Proteomes" id="UP000094112">
    <property type="component" value="Unassembled WGS sequence"/>
</dbReference>
<feature type="domain" description="Response regulatory" evidence="3">
    <location>
        <begin position="1"/>
        <end position="117"/>
    </location>
</feature>
<dbReference type="Pfam" id="PF00072">
    <property type="entry name" value="Response_reg"/>
    <property type="match status" value="1"/>
</dbReference>
<evidence type="ECO:0000313" key="5">
    <source>
        <dbReference type="Proteomes" id="UP000094112"/>
    </source>
</evidence>
<dbReference type="STRING" id="683960.A0A1E3PBI5"/>
<dbReference type="OrthoDB" id="60033at2759"/>